<protein>
    <submittedName>
        <fullName evidence="3">Unannotated protein</fullName>
    </submittedName>
</protein>
<evidence type="ECO:0000256" key="1">
    <source>
        <dbReference type="SAM" id="Phobius"/>
    </source>
</evidence>
<feature type="transmembrane region" description="Helical" evidence="1">
    <location>
        <begin position="86"/>
        <end position="104"/>
    </location>
</feature>
<dbReference type="Gene3D" id="1.20.120.1220">
    <property type="match status" value="1"/>
</dbReference>
<sequence length="140" mass="14526">MIDARTFRIPNWMTGMGAFLFAVLSIHLVVVENTAWQPIVAGAAIMGGPLLAAHLVSKSRTPGLGDVKLATVLGAPLGAVSPAAAYWALLTALTIGAGFGFIYQRTTKRRAFPLGPAISLASVLTAFAFGLTDSSGVWAL</sequence>
<organism evidence="3">
    <name type="scientific">freshwater metagenome</name>
    <dbReference type="NCBI Taxonomy" id="449393"/>
    <lineage>
        <taxon>unclassified sequences</taxon>
        <taxon>metagenomes</taxon>
        <taxon>ecological metagenomes</taxon>
    </lineage>
</organism>
<name>A0A6J7PYS2_9ZZZZ</name>
<dbReference type="Pfam" id="PF01478">
    <property type="entry name" value="Peptidase_A24"/>
    <property type="match status" value="1"/>
</dbReference>
<keyword evidence="1" id="KW-0472">Membrane</keyword>
<keyword evidence="1" id="KW-1133">Transmembrane helix</keyword>
<keyword evidence="1" id="KW-0812">Transmembrane</keyword>
<feature type="transmembrane region" description="Helical" evidence="1">
    <location>
        <begin position="111"/>
        <end position="131"/>
    </location>
</feature>
<accession>A0A6J7PYS2</accession>
<feature type="transmembrane region" description="Helical" evidence="1">
    <location>
        <begin position="12"/>
        <end position="30"/>
    </location>
</feature>
<dbReference type="GO" id="GO:0004190">
    <property type="term" value="F:aspartic-type endopeptidase activity"/>
    <property type="evidence" value="ECO:0007669"/>
    <property type="project" value="InterPro"/>
</dbReference>
<dbReference type="InterPro" id="IPR000045">
    <property type="entry name" value="Prepilin_IV_endopep_pep"/>
</dbReference>
<feature type="domain" description="Prepilin type IV endopeptidase peptidase" evidence="2">
    <location>
        <begin position="2"/>
        <end position="98"/>
    </location>
</feature>
<evidence type="ECO:0000313" key="3">
    <source>
        <dbReference type="EMBL" id="CAB5010700.1"/>
    </source>
</evidence>
<dbReference type="GO" id="GO:0016020">
    <property type="term" value="C:membrane"/>
    <property type="evidence" value="ECO:0007669"/>
    <property type="project" value="InterPro"/>
</dbReference>
<dbReference type="AlphaFoldDB" id="A0A6J7PYS2"/>
<gene>
    <name evidence="3" type="ORF">UFOPK3954_02297</name>
</gene>
<reference evidence="3" key="1">
    <citation type="submission" date="2020-05" db="EMBL/GenBank/DDBJ databases">
        <authorList>
            <person name="Chiriac C."/>
            <person name="Salcher M."/>
            <person name="Ghai R."/>
            <person name="Kavagutti S V."/>
        </authorList>
    </citation>
    <scope>NUCLEOTIDE SEQUENCE</scope>
</reference>
<proteinExistence type="predicted"/>
<dbReference type="EMBL" id="CAFBON010000334">
    <property type="protein sequence ID" value="CAB5010700.1"/>
    <property type="molecule type" value="Genomic_DNA"/>
</dbReference>
<evidence type="ECO:0000259" key="2">
    <source>
        <dbReference type="Pfam" id="PF01478"/>
    </source>
</evidence>